<dbReference type="EMBL" id="CAKMRJ010005536">
    <property type="protein sequence ID" value="CAH1447617.1"/>
    <property type="molecule type" value="Genomic_DNA"/>
</dbReference>
<evidence type="ECO:0008006" key="4">
    <source>
        <dbReference type="Google" id="ProtNLM"/>
    </source>
</evidence>
<evidence type="ECO:0000256" key="1">
    <source>
        <dbReference type="SAM" id="MobiDB-lite"/>
    </source>
</evidence>
<evidence type="ECO:0000313" key="3">
    <source>
        <dbReference type="Proteomes" id="UP001157418"/>
    </source>
</evidence>
<protein>
    <recommendedName>
        <fullName evidence="4">EARLY FLOWERING 3</fullName>
    </recommendedName>
</protein>
<proteinExistence type="predicted"/>
<dbReference type="Proteomes" id="UP001157418">
    <property type="component" value="Unassembled WGS sequence"/>
</dbReference>
<sequence>MKRGVDENNKGPMFPRLHVNDTEKGGPRAPPRNKMALYEQLSIPSQRLSGGGLLPVKPTSTANYPLPPSSSSQGGVSGRGSFFPLHQTPLPHVADKININRYSDLNNQLVQQEQRKKLEDDDFRVPIFVQQSGINPDCSGNHQNKDNEGLSPFSAAFSGRFTNIQRNNSQDLPKSALNQSSKPVQLKETNGSSSFDHKNALNNSIRLQSNGNSREADNNNSVSVETIRAVGYGNSLLPIRDVQQEMLRSPNDLINGDAISETSMVDSVSGADISPDDVVGVIGQKHFWKARKAIVNQQRLFAVQLFELHRLIKVQKLIAGLPQPMVEDDTFIGKPQKVSPIPIDHVLKSSTHIIIPKVKDYHEKSKEDTREFSAENGFEETHTQASLSSVQNNSGPGPMFSGYHPLPPSDPRMGPWGLTHQHHPPGHQWLIPVMSPSEGLIYKPYYPGAPPPMFGHNMVNHGVPQQPHYQWPTGFVPPPAHGYFPPYGMTTMNTSGSGGGDMDMNMNMNHPQPRYKSVDACNNNSEVQVSNASSFSSDRVEKRDVLPLFPMCSPAVEGEGSRVIRVVPRNAQLANESVARIFQSIQDERKRQDPV</sequence>
<feature type="region of interest" description="Disordered" evidence="1">
    <location>
        <begin position="1"/>
        <end position="33"/>
    </location>
</feature>
<dbReference type="PANTHER" id="PTHR34281">
    <property type="entry name" value="PROTEIN EARLY FLOWERING 3"/>
    <property type="match status" value="1"/>
</dbReference>
<dbReference type="InterPro" id="IPR039319">
    <property type="entry name" value="ELF3-like"/>
</dbReference>
<gene>
    <name evidence="2" type="ORF">LVIROSA_LOCUS33217</name>
</gene>
<keyword evidence="3" id="KW-1185">Reference proteome</keyword>
<name>A0AAU9PCP5_9ASTR</name>
<evidence type="ECO:0000313" key="2">
    <source>
        <dbReference type="EMBL" id="CAH1447617.1"/>
    </source>
</evidence>
<feature type="compositionally biased region" description="Polar residues" evidence="1">
    <location>
        <begin position="133"/>
        <end position="142"/>
    </location>
</feature>
<dbReference type="AlphaFoldDB" id="A0AAU9PCP5"/>
<accession>A0AAU9PCP5</accession>
<organism evidence="2 3">
    <name type="scientific">Lactuca virosa</name>
    <dbReference type="NCBI Taxonomy" id="75947"/>
    <lineage>
        <taxon>Eukaryota</taxon>
        <taxon>Viridiplantae</taxon>
        <taxon>Streptophyta</taxon>
        <taxon>Embryophyta</taxon>
        <taxon>Tracheophyta</taxon>
        <taxon>Spermatophyta</taxon>
        <taxon>Magnoliopsida</taxon>
        <taxon>eudicotyledons</taxon>
        <taxon>Gunneridae</taxon>
        <taxon>Pentapetalae</taxon>
        <taxon>asterids</taxon>
        <taxon>campanulids</taxon>
        <taxon>Asterales</taxon>
        <taxon>Asteraceae</taxon>
        <taxon>Cichorioideae</taxon>
        <taxon>Cichorieae</taxon>
        <taxon>Lactucinae</taxon>
        <taxon>Lactuca</taxon>
    </lineage>
</organism>
<reference evidence="2 3" key="1">
    <citation type="submission" date="2022-01" db="EMBL/GenBank/DDBJ databases">
        <authorList>
            <person name="Xiong W."/>
            <person name="Schranz E."/>
        </authorList>
    </citation>
    <scope>NUCLEOTIDE SEQUENCE [LARGE SCALE GENOMIC DNA]</scope>
</reference>
<feature type="region of interest" description="Disordered" evidence="1">
    <location>
        <begin position="47"/>
        <end position="79"/>
    </location>
</feature>
<dbReference type="GO" id="GO:2000028">
    <property type="term" value="P:regulation of photoperiodism, flowering"/>
    <property type="evidence" value="ECO:0007669"/>
    <property type="project" value="InterPro"/>
</dbReference>
<comment type="caution">
    <text evidence="2">The sequence shown here is derived from an EMBL/GenBank/DDBJ whole genome shotgun (WGS) entry which is preliminary data.</text>
</comment>
<dbReference type="PANTHER" id="PTHR34281:SF23">
    <property type="entry name" value="HYDROXYPROLINE-RICH GLYCOPROTEIN FAMILY PROTEIN"/>
    <property type="match status" value="1"/>
</dbReference>
<feature type="region of interest" description="Disordered" evidence="1">
    <location>
        <begin position="166"/>
        <end position="199"/>
    </location>
</feature>
<feature type="region of interest" description="Disordered" evidence="1">
    <location>
        <begin position="133"/>
        <end position="152"/>
    </location>
</feature>